<organism evidence="3 4">
    <name type="scientific">Pseudodesulfovibrio cashew</name>
    <dbReference type="NCBI Taxonomy" id="2678688"/>
    <lineage>
        <taxon>Bacteria</taxon>
        <taxon>Pseudomonadati</taxon>
        <taxon>Thermodesulfobacteriota</taxon>
        <taxon>Desulfovibrionia</taxon>
        <taxon>Desulfovibrionales</taxon>
        <taxon>Desulfovibrionaceae</taxon>
    </lineage>
</organism>
<accession>A0A6I6JDU0</accession>
<reference evidence="3 4" key="1">
    <citation type="submission" date="2019-11" db="EMBL/GenBank/DDBJ databases">
        <authorList>
            <person name="Zheng R.K."/>
            <person name="Sun C.M."/>
        </authorList>
    </citation>
    <scope>NUCLEOTIDE SEQUENCE [LARGE SCALE GENOMIC DNA]</scope>
    <source>
        <strain evidence="3 4">SRB007</strain>
    </source>
</reference>
<name>A0A6I6JDU0_9BACT</name>
<keyword evidence="4" id="KW-1185">Reference proteome</keyword>
<dbReference type="Proteomes" id="UP000428328">
    <property type="component" value="Chromosome"/>
</dbReference>
<protein>
    <submittedName>
        <fullName evidence="3">DUF4340 domain-containing protein</fullName>
    </submittedName>
</protein>
<evidence type="ECO:0000313" key="3">
    <source>
        <dbReference type="EMBL" id="QGY41016.1"/>
    </source>
</evidence>
<feature type="signal peptide" evidence="1">
    <location>
        <begin position="1"/>
        <end position="17"/>
    </location>
</feature>
<evidence type="ECO:0000259" key="2">
    <source>
        <dbReference type="Pfam" id="PF14238"/>
    </source>
</evidence>
<evidence type="ECO:0000313" key="4">
    <source>
        <dbReference type="Proteomes" id="UP000428328"/>
    </source>
</evidence>
<dbReference type="RefSeq" id="WP_158948872.1">
    <property type="nucleotide sequence ID" value="NZ_CP046400.1"/>
</dbReference>
<keyword evidence="1" id="KW-0732">Signal</keyword>
<dbReference type="KEGG" id="psel:GM415_13060"/>
<dbReference type="AlphaFoldDB" id="A0A6I6JDU0"/>
<gene>
    <name evidence="3" type="ORF">GM415_13060</name>
</gene>
<dbReference type="Pfam" id="PF14238">
    <property type="entry name" value="DUF4340"/>
    <property type="match status" value="1"/>
</dbReference>
<dbReference type="InterPro" id="IPR025641">
    <property type="entry name" value="DUF4340"/>
</dbReference>
<feature type="domain" description="DUF4340" evidence="2">
    <location>
        <begin position="108"/>
        <end position="245"/>
    </location>
</feature>
<proteinExistence type="predicted"/>
<evidence type="ECO:0000256" key="1">
    <source>
        <dbReference type="SAM" id="SignalP"/>
    </source>
</evidence>
<feature type="chain" id="PRO_5026261024" evidence="1">
    <location>
        <begin position="18"/>
        <end position="446"/>
    </location>
</feature>
<dbReference type="EMBL" id="CP046400">
    <property type="protein sequence ID" value="QGY41016.1"/>
    <property type="molecule type" value="Genomic_DNA"/>
</dbReference>
<sequence>MKKIALFLTLVSLAAIAAAGWWYNNLTREEFDTTRWLSDSFENVQSIRVRAGKNDFTLEASADGWQARIPGASGAIVARAIPKKVLGYLVRLSELEPHRSIGGFDRGGPEEYGLDDPDLRIDVTFSKAGTVPLSVKMTSDGGGTIFGWNSRSPGLVYEFGSKVVEELGQTVDSFLDTWVLKFDEENVAKIQLVQPFGSSWLVEKRKEGYYFALPGYLKDKPASDSALKLYVHSLALLRADHLLMDQMETENRIPALTIRIWTGKDKEPSSVEFFTIADAPEVYLGKSSWLTVPFTLDAQSVGLLVKSAFDVQGRTVIKLDLGTVARLIVAHGENHYAVERGDTGWRLMDRKKDLPGIDMFLWRFTELQFEALPLNNLPDTAVKLMYCKLQDRDGETLKELTFYADPKLPQGQCWMKNGGGMYYPVSSRLLKDLQGMFPSGKTGADS</sequence>